<feature type="signal peptide" evidence="1">
    <location>
        <begin position="1"/>
        <end position="18"/>
    </location>
</feature>
<dbReference type="Proteomes" id="UP001396334">
    <property type="component" value="Unassembled WGS sequence"/>
</dbReference>
<feature type="chain" id="PRO_5046578630" description="Secreted protein" evidence="1">
    <location>
        <begin position="19"/>
        <end position="98"/>
    </location>
</feature>
<reference evidence="2 3" key="1">
    <citation type="journal article" date="2024" name="G3 (Bethesda)">
        <title>Genome assembly of Hibiscus sabdariffa L. provides insights into metabolisms of medicinal natural products.</title>
        <authorList>
            <person name="Kim T."/>
        </authorList>
    </citation>
    <scope>NUCLEOTIDE SEQUENCE [LARGE SCALE GENOMIC DNA]</scope>
    <source>
        <strain evidence="2">TK-2024</strain>
        <tissue evidence="2">Old leaves</tissue>
    </source>
</reference>
<proteinExistence type="predicted"/>
<evidence type="ECO:0008006" key="4">
    <source>
        <dbReference type="Google" id="ProtNLM"/>
    </source>
</evidence>
<keyword evidence="1" id="KW-0732">Signal</keyword>
<comment type="caution">
    <text evidence="2">The sequence shown here is derived from an EMBL/GenBank/DDBJ whole genome shotgun (WGS) entry which is preliminary data.</text>
</comment>
<evidence type="ECO:0000313" key="3">
    <source>
        <dbReference type="Proteomes" id="UP001396334"/>
    </source>
</evidence>
<sequence length="98" mass="11025">MWSALAVVFGIFFSEVTDHLVCILVGSRTLMSKQLLFMTDAIWSSYIVEQKAIAVCPADNKVEKGECSHAETYEVQLPMNRIATSLEVKDNRRIQGFP</sequence>
<dbReference type="EMBL" id="JBBPBN010000020">
    <property type="protein sequence ID" value="KAK9016529.1"/>
    <property type="molecule type" value="Genomic_DNA"/>
</dbReference>
<accession>A0ABR2RUJ2</accession>
<keyword evidence="3" id="KW-1185">Reference proteome</keyword>
<gene>
    <name evidence="2" type="ORF">V6N11_079025</name>
</gene>
<organism evidence="2 3">
    <name type="scientific">Hibiscus sabdariffa</name>
    <name type="common">roselle</name>
    <dbReference type="NCBI Taxonomy" id="183260"/>
    <lineage>
        <taxon>Eukaryota</taxon>
        <taxon>Viridiplantae</taxon>
        <taxon>Streptophyta</taxon>
        <taxon>Embryophyta</taxon>
        <taxon>Tracheophyta</taxon>
        <taxon>Spermatophyta</taxon>
        <taxon>Magnoliopsida</taxon>
        <taxon>eudicotyledons</taxon>
        <taxon>Gunneridae</taxon>
        <taxon>Pentapetalae</taxon>
        <taxon>rosids</taxon>
        <taxon>malvids</taxon>
        <taxon>Malvales</taxon>
        <taxon>Malvaceae</taxon>
        <taxon>Malvoideae</taxon>
        <taxon>Hibiscus</taxon>
    </lineage>
</organism>
<evidence type="ECO:0000313" key="2">
    <source>
        <dbReference type="EMBL" id="KAK9016529.1"/>
    </source>
</evidence>
<protein>
    <recommendedName>
        <fullName evidence="4">Secreted protein</fullName>
    </recommendedName>
</protein>
<name>A0ABR2RUJ2_9ROSI</name>
<evidence type="ECO:0000256" key="1">
    <source>
        <dbReference type="SAM" id="SignalP"/>
    </source>
</evidence>